<organism evidence="2 3">
    <name type="scientific">Nitrosopumilus ureiphilus</name>
    <dbReference type="NCBI Taxonomy" id="1470067"/>
    <lineage>
        <taxon>Archaea</taxon>
        <taxon>Nitrososphaerota</taxon>
        <taxon>Nitrososphaeria</taxon>
        <taxon>Nitrosopumilales</taxon>
        <taxon>Nitrosopumilaceae</taxon>
        <taxon>Nitrosopumilus</taxon>
    </lineage>
</organism>
<evidence type="ECO:0000256" key="1">
    <source>
        <dbReference type="SAM" id="Phobius"/>
    </source>
</evidence>
<gene>
    <name evidence="2" type="ORF">C5F50_10700</name>
</gene>
<dbReference type="OrthoDB" id="4905at2157"/>
<proteinExistence type="predicted"/>
<feature type="transmembrane region" description="Helical" evidence="1">
    <location>
        <begin position="7"/>
        <end position="27"/>
    </location>
</feature>
<accession>A0A7D5M9J8</accession>
<evidence type="ECO:0000313" key="3">
    <source>
        <dbReference type="Proteomes" id="UP000509478"/>
    </source>
</evidence>
<dbReference type="Proteomes" id="UP000509478">
    <property type="component" value="Chromosome"/>
</dbReference>
<dbReference type="KEGG" id="nue:C5F50_10700"/>
<dbReference type="GeneID" id="56068586"/>
<keyword evidence="1" id="KW-0812">Transmembrane</keyword>
<evidence type="ECO:0008006" key="4">
    <source>
        <dbReference type="Google" id="ProtNLM"/>
    </source>
</evidence>
<dbReference type="RefSeq" id="WP_179371368.1">
    <property type="nucleotide sequence ID" value="NZ_CP026995.1"/>
</dbReference>
<keyword evidence="1" id="KW-1133">Transmembrane helix</keyword>
<name>A0A7D5M9J8_9ARCH</name>
<sequence length="166" mass="18807">MVSKKGIATTTIILAAITGASFLLWLVPQEDQTTFVVSDYENYLDGVKNIQEVLQESMEIEYQNLRNGEISPQDYIVIAEVTSSQITTQISEFVTSKPPEAWQDSYISYMNAMKKFNSYIGETKILANLIEKGGTDAEMDKVIERIESMKKESLEYAKNSEEQRPN</sequence>
<dbReference type="EMBL" id="CP026995">
    <property type="protein sequence ID" value="QLH07488.1"/>
    <property type="molecule type" value="Genomic_DNA"/>
</dbReference>
<evidence type="ECO:0000313" key="2">
    <source>
        <dbReference type="EMBL" id="QLH07488.1"/>
    </source>
</evidence>
<reference evidence="2 3" key="1">
    <citation type="submission" date="2018-02" db="EMBL/GenBank/DDBJ databases">
        <title>Complete genome of Nitrosopumilus ureaphilus PS0.</title>
        <authorList>
            <person name="Qin W."/>
            <person name="Zheng Y."/>
            <person name="Stahl D.A."/>
        </authorList>
    </citation>
    <scope>NUCLEOTIDE SEQUENCE [LARGE SCALE GENOMIC DNA]</scope>
    <source>
        <strain evidence="2 3">PS0</strain>
    </source>
</reference>
<protein>
    <recommendedName>
        <fullName evidence="4">Chemotaxis methyl-accepting receptor HlyB-like 4HB MCP domain-containing protein</fullName>
    </recommendedName>
</protein>
<dbReference type="AlphaFoldDB" id="A0A7D5M9J8"/>
<keyword evidence="3" id="KW-1185">Reference proteome</keyword>
<keyword evidence="1" id="KW-0472">Membrane</keyword>